<evidence type="ECO:0000256" key="2">
    <source>
        <dbReference type="SAM" id="SignalP"/>
    </source>
</evidence>
<evidence type="ECO:0000313" key="4">
    <source>
        <dbReference type="EMBL" id="SFX49790.1"/>
    </source>
</evidence>
<gene>
    <name evidence="4" type="ORF">SAMN02745752_01872</name>
</gene>
<dbReference type="InterPro" id="IPR050902">
    <property type="entry name" value="ABC_Transporter_SBP"/>
</dbReference>
<dbReference type="SUPFAM" id="SSF53807">
    <property type="entry name" value="Helical backbone' metal receptor"/>
    <property type="match status" value="1"/>
</dbReference>
<dbReference type="CDD" id="cd01144">
    <property type="entry name" value="BtuF"/>
    <property type="match status" value="1"/>
</dbReference>
<feature type="domain" description="Fe/B12 periplasmic-binding" evidence="3">
    <location>
        <begin position="38"/>
        <end position="289"/>
    </location>
</feature>
<protein>
    <submittedName>
        <fullName evidence="4">Iron complex transport system substrate-binding protein</fullName>
    </submittedName>
</protein>
<dbReference type="PROSITE" id="PS50983">
    <property type="entry name" value="FE_B12_PBP"/>
    <property type="match status" value="1"/>
</dbReference>
<name>A0A1K1XJQ7_9GAMM</name>
<accession>A0A1K1XJQ7</accession>
<dbReference type="AlphaFoldDB" id="A0A1K1XJQ7"/>
<sequence length="289" mass="31920">MCLVFLALLLMPLSSFAQSIQVTDDTGRTLQLAQPAQRLISLAPHITENVFAAGAGDLLIAAVKFSDYPEAATHLPRVGSHTQMDLEGIVALQPDLILAWHSGNPRAQLEQLERLGIPIYYSEPRSFAEVAENLRRIGTLTGHQATAELAATELEQGVAAVKTAHQGLRPVRVFYQVWEQPLMTINREHIIHEAISLCGGENIFADVDALIPRISQEAVIQQNPEAILGGGMGEANRAWLDNWQRFESLQAVQDNKLYFIPPSLLQRATPRMLEGTRLVCEKLQQARGH</sequence>
<dbReference type="EMBL" id="FPJW01000006">
    <property type="protein sequence ID" value="SFX49790.1"/>
    <property type="molecule type" value="Genomic_DNA"/>
</dbReference>
<dbReference type="PANTHER" id="PTHR30535:SF34">
    <property type="entry name" value="MOLYBDATE-BINDING PROTEIN MOLA"/>
    <property type="match status" value="1"/>
</dbReference>
<feature type="chain" id="PRO_5012046550" evidence="2">
    <location>
        <begin position="18"/>
        <end position="289"/>
    </location>
</feature>
<dbReference type="STRING" id="1122209.SAMN02745752_01872"/>
<dbReference type="InterPro" id="IPR002491">
    <property type="entry name" value="ABC_transptr_periplasmic_BD"/>
</dbReference>
<evidence type="ECO:0000313" key="5">
    <source>
        <dbReference type="Proteomes" id="UP000182350"/>
    </source>
</evidence>
<dbReference type="Gene3D" id="3.40.50.1980">
    <property type="entry name" value="Nitrogenase molybdenum iron protein domain"/>
    <property type="match status" value="2"/>
</dbReference>
<evidence type="ECO:0000256" key="1">
    <source>
        <dbReference type="ARBA" id="ARBA00022729"/>
    </source>
</evidence>
<feature type="signal peptide" evidence="2">
    <location>
        <begin position="1"/>
        <end position="17"/>
    </location>
</feature>
<dbReference type="PANTHER" id="PTHR30535">
    <property type="entry name" value="VITAMIN B12-BINDING PROTEIN"/>
    <property type="match status" value="1"/>
</dbReference>
<dbReference type="Pfam" id="PF01497">
    <property type="entry name" value="Peripla_BP_2"/>
    <property type="match status" value="1"/>
</dbReference>
<dbReference type="GO" id="GO:0071281">
    <property type="term" value="P:cellular response to iron ion"/>
    <property type="evidence" value="ECO:0007669"/>
    <property type="project" value="TreeGrafter"/>
</dbReference>
<evidence type="ECO:0000259" key="3">
    <source>
        <dbReference type="PROSITE" id="PS50983"/>
    </source>
</evidence>
<proteinExistence type="predicted"/>
<organism evidence="4 5">
    <name type="scientific">Marinospirillum alkaliphilum DSM 21637</name>
    <dbReference type="NCBI Taxonomy" id="1122209"/>
    <lineage>
        <taxon>Bacteria</taxon>
        <taxon>Pseudomonadati</taxon>
        <taxon>Pseudomonadota</taxon>
        <taxon>Gammaproteobacteria</taxon>
        <taxon>Oceanospirillales</taxon>
        <taxon>Oceanospirillaceae</taxon>
        <taxon>Marinospirillum</taxon>
    </lineage>
</organism>
<dbReference type="InterPro" id="IPR054828">
    <property type="entry name" value="Vit_B12_bind_prot"/>
</dbReference>
<dbReference type="NCBIfam" id="NF038402">
    <property type="entry name" value="TroA_like"/>
    <property type="match status" value="1"/>
</dbReference>
<dbReference type="Proteomes" id="UP000182350">
    <property type="component" value="Unassembled WGS sequence"/>
</dbReference>
<keyword evidence="1 2" id="KW-0732">Signal</keyword>
<reference evidence="4 5" key="1">
    <citation type="submission" date="2016-11" db="EMBL/GenBank/DDBJ databases">
        <authorList>
            <person name="Jaros S."/>
            <person name="Januszkiewicz K."/>
            <person name="Wedrychowicz H."/>
        </authorList>
    </citation>
    <scope>NUCLEOTIDE SEQUENCE [LARGE SCALE GENOMIC DNA]</scope>
    <source>
        <strain evidence="4 5">DSM 21637</strain>
    </source>
</reference>
<dbReference type="OrthoDB" id="6495095at2"/>
<keyword evidence="5" id="KW-1185">Reference proteome</keyword>